<keyword evidence="1" id="KW-0378">Hydrolase</keyword>
<proteinExistence type="inferred from homology"/>
<reference evidence="3" key="1">
    <citation type="submission" date="2021-06" db="EMBL/GenBank/DDBJ databases">
        <authorList>
            <person name="Kallberg Y."/>
            <person name="Tangrot J."/>
            <person name="Rosling A."/>
        </authorList>
    </citation>
    <scope>NUCLEOTIDE SEQUENCE</scope>
    <source>
        <strain evidence="3">FL130A</strain>
    </source>
</reference>
<keyword evidence="1" id="KW-0067">ATP-binding</keyword>
<evidence type="ECO:0000259" key="2">
    <source>
        <dbReference type="Pfam" id="PF05970"/>
    </source>
</evidence>
<sequence>MASTGIAALNIGGTTIHSALRIISDERGFHSLIFRDTNFYNSLLQIDTLIIDEVSMVSGPLLTYISELFERLHKNNYPFGGISVILVGDLAQLPPVNAPPVYQSPIWKIFYPLFLRDPQRQNDDTHFYTLLQKIRYGIIDDQVWNVLSQKLLETIQSPQLDTNLNTTHIVGYRETAELINRTICTSIPTHEDKVLISDCVDIIDNQICPTNSRCREFANKTNLPSTIRIQPGARVMFLNNSQYRHRIANGTVGIVTDLNLQIGLVYVSFCVEGAIINTSFTKYTHNFYLNGLPASRTQYPIQNAFALTVHKTQGLTIPDVSLNLDNQIFEYGQAYVALSRCTKWEHVKIQSLDHDAFIVDRSMTDEYERLESKALEPLPLNR</sequence>
<dbReference type="GO" id="GO:0043139">
    <property type="term" value="F:5'-3' DNA helicase activity"/>
    <property type="evidence" value="ECO:0007669"/>
    <property type="project" value="UniProtKB-EC"/>
</dbReference>
<dbReference type="GO" id="GO:0006310">
    <property type="term" value="P:DNA recombination"/>
    <property type="evidence" value="ECO:0007669"/>
    <property type="project" value="UniProtKB-KW"/>
</dbReference>
<comment type="caution">
    <text evidence="3">The sequence shown here is derived from an EMBL/GenBank/DDBJ whole genome shotgun (WGS) entry which is preliminary data.</text>
</comment>
<comment type="cofactor">
    <cofactor evidence="1">
        <name>Mg(2+)</name>
        <dbReference type="ChEBI" id="CHEBI:18420"/>
    </cofactor>
</comment>
<protein>
    <recommendedName>
        <fullName evidence="1">ATP-dependent DNA helicase</fullName>
        <ecNumber evidence="1">5.6.2.3</ecNumber>
    </recommendedName>
</protein>
<organism evidence="3 4">
    <name type="scientific">Ambispora leptoticha</name>
    <dbReference type="NCBI Taxonomy" id="144679"/>
    <lineage>
        <taxon>Eukaryota</taxon>
        <taxon>Fungi</taxon>
        <taxon>Fungi incertae sedis</taxon>
        <taxon>Mucoromycota</taxon>
        <taxon>Glomeromycotina</taxon>
        <taxon>Glomeromycetes</taxon>
        <taxon>Archaeosporales</taxon>
        <taxon>Ambisporaceae</taxon>
        <taxon>Ambispora</taxon>
    </lineage>
</organism>
<dbReference type="InterPro" id="IPR027417">
    <property type="entry name" value="P-loop_NTPase"/>
</dbReference>
<feature type="domain" description="DNA helicase Pif1-like DEAD-box helicase" evidence="2">
    <location>
        <begin position="1"/>
        <end position="140"/>
    </location>
</feature>
<dbReference type="GO" id="GO:0000723">
    <property type="term" value="P:telomere maintenance"/>
    <property type="evidence" value="ECO:0007669"/>
    <property type="project" value="InterPro"/>
</dbReference>
<keyword evidence="1" id="KW-0233">DNA recombination</keyword>
<dbReference type="AlphaFoldDB" id="A0A9N9I5K2"/>
<dbReference type="PANTHER" id="PTHR47642">
    <property type="entry name" value="ATP-DEPENDENT DNA HELICASE"/>
    <property type="match status" value="1"/>
</dbReference>
<evidence type="ECO:0000313" key="3">
    <source>
        <dbReference type="EMBL" id="CAG8720306.1"/>
    </source>
</evidence>
<keyword evidence="1" id="KW-0227">DNA damage</keyword>
<dbReference type="Gene3D" id="3.40.50.300">
    <property type="entry name" value="P-loop containing nucleotide triphosphate hydrolases"/>
    <property type="match status" value="2"/>
</dbReference>
<name>A0A9N9I5K2_9GLOM</name>
<keyword evidence="1" id="KW-0347">Helicase</keyword>
<dbReference type="EC" id="5.6.2.3" evidence="1"/>
<dbReference type="InterPro" id="IPR051055">
    <property type="entry name" value="PIF1_helicase"/>
</dbReference>
<dbReference type="Pfam" id="PF05970">
    <property type="entry name" value="PIF1"/>
    <property type="match status" value="1"/>
</dbReference>
<evidence type="ECO:0000256" key="1">
    <source>
        <dbReference type="RuleBase" id="RU363044"/>
    </source>
</evidence>
<dbReference type="OrthoDB" id="2325450at2759"/>
<comment type="similarity">
    <text evidence="1">Belongs to the helicase family.</text>
</comment>
<evidence type="ECO:0000313" key="4">
    <source>
        <dbReference type="Proteomes" id="UP000789508"/>
    </source>
</evidence>
<dbReference type="EMBL" id="CAJVPS010025957">
    <property type="protein sequence ID" value="CAG8720306.1"/>
    <property type="molecule type" value="Genomic_DNA"/>
</dbReference>
<dbReference type="Proteomes" id="UP000789508">
    <property type="component" value="Unassembled WGS sequence"/>
</dbReference>
<keyword evidence="4" id="KW-1185">Reference proteome</keyword>
<dbReference type="CDD" id="cd18809">
    <property type="entry name" value="SF1_C_RecD"/>
    <property type="match status" value="1"/>
</dbReference>
<comment type="catalytic activity">
    <reaction evidence="1">
        <text>ATP + H2O = ADP + phosphate + H(+)</text>
        <dbReference type="Rhea" id="RHEA:13065"/>
        <dbReference type="ChEBI" id="CHEBI:15377"/>
        <dbReference type="ChEBI" id="CHEBI:15378"/>
        <dbReference type="ChEBI" id="CHEBI:30616"/>
        <dbReference type="ChEBI" id="CHEBI:43474"/>
        <dbReference type="ChEBI" id="CHEBI:456216"/>
        <dbReference type="EC" id="5.6.2.3"/>
    </reaction>
</comment>
<dbReference type="GO" id="GO:0016787">
    <property type="term" value="F:hydrolase activity"/>
    <property type="evidence" value="ECO:0007669"/>
    <property type="project" value="UniProtKB-KW"/>
</dbReference>
<keyword evidence="1" id="KW-0547">Nucleotide-binding</keyword>
<gene>
    <name evidence="3" type="ORF">ALEPTO_LOCUS12238</name>
</gene>
<dbReference type="InterPro" id="IPR010285">
    <property type="entry name" value="DNA_helicase_pif1-like_DEAD"/>
</dbReference>
<dbReference type="GO" id="GO:0006281">
    <property type="term" value="P:DNA repair"/>
    <property type="evidence" value="ECO:0007669"/>
    <property type="project" value="UniProtKB-KW"/>
</dbReference>
<accession>A0A9N9I5K2</accession>
<dbReference type="GO" id="GO:0005524">
    <property type="term" value="F:ATP binding"/>
    <property type="evidence" value="ECO:0007669"/>
    <property type="project" value="UniProtKB-KW"/>
</dbReference>
<keyword evidence="1" id="KW-0234">DNA repair</keyword>
<dbReference type="SUPFAM" id="SSF52540">
    <property type="entry name" value="P-loop containing nucleoside triphosphate hydrolases"/>
    <property type="match status" value="2"/>
</dbReference>